<dbReference type="Pfam" id="PF00400">
    <property type="entry name" value="WD40"/>
    <property type="match status" value="4"/>
</dbReference>
<reference evidence="5" key="2">
    <citation type="submission" date="2021-03" db="UniProtKB">
        <authorList>
            <consortium name="EnsemblPlants"/>
        </authorList>
    </citation>
    <scope>IDENTIFICATION</scope>
</reference>
<dbReference type="InterPro" id="IPR015943">
    <property type="entry name" value="WD40/YVTN_repeat-like_dom_sf"/>
</dbReference>
<dbReference type="GeneID" id="110738886"/>
<protein>
    <submittedName>
        <fullName evidence="5">Uncharacterized protein</fullName>
    </submittedName>
</protein>
<sequence>MGVKRPRSVHDKAILDVWRREVGQLSSRSFAHRLTASEDFVLRLDILRKLEKHRGCVNTVSFNASGEILVSGSDDRRVILWDWEVGKAKLSFHSGHNNNVFQAKFMPFSEDGSIVTCAADGQVRHAQILEGGRVETSLLGRHQGRAHKLAIEPGSPHIFYTCGEDGIVQHFDLRTKASTELFTCHSNTKWGSDFTIVQLNTIAIDPRSPNLFAVGGSDEYTRIYDIRRYKWDGSTDFDQPINFYCPEHLVGNAQVGITGLAYSDQSELLVSYDHEHIYLFAKNMGWGPNPPTAPSSSESTCSDIDEPGRNDSSEAVTSIMDTEKKPVPLVFKGHHNRDTVKGVGFFGPKNEYVVSGSDCGRIFIWRKKDGELIRVMEADKHVVNCIAAHPHTAVLASSGIESDIKIWTPKAEERATLPANIDELRPRQRDWMYHVTSPQELLLQLVSLENRLSRPEQSGNSGSGQDFMELILSLSRRNGDSSDDGGDDDSGPEDFFS</sequence>
<evidence type="ECO:0000256" key="4">
    <source>
        <dbReference type="SAM" id="MobiDB-lite"/>
    </source>
</evidence>
<dbReference type="Gene3D" id="2.130.10.10">
    <property type="entry name" value="YVTN repeat-like/Quinoprotein amine dehydrogenase"/>
    <property type="match status" value="1"/>
</dbReference>
<dbReference type="Gramene" id="AUR62012991-RA">
    <property type="protein sequence ID" value="AUR62012991-RA:cds"/>
    <property type="gene ID" value="AUR62012991"/>
</dbReference>
<dbReference type="PROSITE" id="PS50294">
    <property type="entry name" value="WD_REPEATS_REGION"/>
    <property type="match status" value="1"/>
</dbReference>
<dbReference type="GO" id="GO:0080008">
    <property type="term" value="C:Cul4-RING E3 ubiquitin ligase complex"/>
    <property type="evidence" value="ECO:0007669"/>
    <property type="project" value="TreeGrafter"/>
</dbReference>
<evidence type="ECO:0000256" key="3">
    <source>
        <dbReference type="PROSITE-ProRule" id="PRU00221"/>
    </source>
</evidence>
<feature type="compositionally biased region" description="Acidic residues" evidence="4">
    <location>
        <begin position="481"/>
        <end position="497"/>
    </location>
</feature>
<dbReference type="PANTHER" id="PTHR15574">
    <property type="entry name" value="WD REPEAT DOMAIN-CONTAINING FAMILY"/>
    <property type="match status" value="1"/>
</dbReference>
<dbReference type="RefSeq" id="XP_021775040.1">
    <property type="nucleotide sequence ID" value="XM_021919348.1"/>
</dbReference>
<dbReference type="OMA" id="DQMVMLW"/>
<accession>A0A803LG94</accession>
<feature type="repeat" description="WD" evidence="3">
    <location>
        <begin position="376"/>
        <end position="417"/>
    </location>
</feature>
<dbReference type="SUPFAM" id="SSF50978">
    <property type="entry name" value="WD40 repeat-like"/>
    <property type="match status" value="1"/>
</dbReference>
<feature type="region of interest" description="Disordered" evidence="4">
    <location>
        <begin position="473"/>
        <end position="497"/>
    </location>
</feature>
<evidence type="ECO:0000313" key="5">
    <source>
        <dbReference type="EnsemblPlants" id="AUR62012991-RA:cds"/>
    </source>
</evidence>
<evidence type="ECO:0000256" key="1">
    <source>
        <dbReference type="ARBA" id="ARBA00022574"/>
    </source>
</evidence>
<dbReference type="AlphaFoldDB" id="A0A803LG94"/>
<proteinExistence type="predicted"/>
<keyword evidence="6" id="KW-1185">Reference proteome</keyword>
<dbReference type="EnsemblPlants" id="AUR62012991-RA">
    <property type="protein sequence ID" value="AUR62012991-RA:cds"/>
    <property type="gene ID" value="AUR62012991"/>
</dbReference>
<dbReference type="InterPro" id="IPR001680">
    <property type="entry name" value="WD40_rpt"/>
</dbReference>
<keyword evidence="2" id="KW-0677">Repeat</keyword>
<dbReference type="InterPro" id="IPR036322">
    <property type="entry name" value="WD40_repeat_dom_sf"/>
</dbReference>
<evidence type="ECO:0000256" key="2">
    <source>
        <dbReference type="ARBA" id="ARBA00022737"/>
    </source>
</evidence>
<dbReference type="PROSITE" id="PS50082">
    <property type="entry name" value="WD_REPEATS_2"/>
    <property type="match status" value="2"/>
</dbReference>
<dbReference type="GO" id="GO:0005737">
    <property type="term" value="C:cytoplasm"/>
    <property type="evidence" value="ECO:0007669"/>
    <property type="project" value="TreeGrafter"/>
</dbReference>
<gene>
    <name evidence="5" type="primary">LOC110738886</name>
</gene>
<feature type="region of interest" description="Disordered" evidence="4">
    <location>
        <begin position="289"/>
        <end position="315"/>
    </location>
</feature>
<name>A0A803LG94_CHEQI</name>
<feature type="repeat" description="WD" evidence="3">
    <location>
        <begin position="50"/>
        <end position="91"/>
    </location>
</feature>
<dbReference type="PANTHER" id="PTHR15574:SF21">
    <property type="entry name" value="DDB1- AND CUL4-ASSOCIATED FACTOR 8"/>
    <property type="match status" value="1"/>
</dbReference>
<organism evidence="5 6">
    <name type="scientific">Chenopodium quinoa</name>
    <name type="common">Quinoa</name>
    <dbReference type="NCBI Taxonomy" id="63459"/>
    <lineage>
        <taxon>Eukaryota</taxon>
        <taxon>Viridiplantae</taxon>
        <taxon>Streptophyta</taxon>
        <taxon>Embryophyta</taxon>
        <taxon>Tracheophyta</taxon>
        <taxon>Spermatophyta</taxon>
        <taxon>Magnoliopsida</taxon>
        <taxon>eudicotyledons</taxon>
        <taxon>Gunneridae</taxon>
        <taxon>Pentapetalae</taxon>
        <taxon>Caryophyllales</taxon>
        <taxon>Chenopodiaceae</taxon>
        <taxon>Chenopodioideae</taxon>
        <taxon>Atripliceae</taxon>
        <taxon>Chenopodium</taxon>
    </lineage>
</organism>
<dbReference type="Proteomes" id="UP000596660">
    <property type="component" value="Unplaced"/>
</dbReference>
<reference evidence="5" key="1">
    <citation type="journal article" date="2017" name="Nature">
        <title>The genome of Chenopodium quinoa.</title>
        <authorList>
            <person name="Jarvis D.E."/>
            <person name="Ho Y.S."/>
            <person name="Lightfoot D.J."/>
            <person name="Schmoeckel S.M."/>
            <person name="Li B."/>
            <person name="Borm T.J.A."/>
            <person name="Ohyanagi H."/>
            <person name="Mineta K."/>
            <person name="Michell C.T."/>
            <person name="Saber N."/>
            <person name="Kharbatia N.M."/>
            <person name="Rupper R.R."/>
            <person name="Sharp A.R."/>
            <person name="Dally N."/>
            <person name="Boughton B.A."/>
            <person name="Woo Y.H."/>
            <person name="Gao G."/>
            <person name="Schijlen E.G.W.M."/>
            <person name="Guo X."/>
            <person name="Momin A.A."/>
            <person name="Negrao S."/>
            <person name="Al-Babili S."/>
            <person name="Gehring C."/>
            <person name="Roessner U."/>
            <person name="Jung C."/>
            <person name="Murphy K."/>
            <person name="Arold S.T."/>
            <person name="Gojobori T."/>
            <person name="van der Linden C.G."/>
            <person name="van Loo E.N."/>
            <person name="Jellen E.N."/>
            <person name="Maughan P.J."/>
            <person name="Tester M."/>
        </authorList>
    </citation>
    <scope>NUCLEOTIDE SEQUENCE [LARGE SCALE GENOMIC DNA]</scope>
    <source>
        <strain evidence="5">cv. PI 614886</strain>
    </source>
</reference>
<evidence type="ECO:0000313" key="6">
    <source>
        <dbReference type="Proteomes" id="UP000596660"/>
    </source>
</evidence>
<dbReference type="InterPro" id="IPR045151">
    <property type="entry name" value="DCAF8"/>
</dbReference>
<dbReference type="SMART" id="SM00320">
    <property type="entry name" value="WD40"/>
    <property type="match status" value="6"/>
</dbReference>
<keyword evidence="1 3" id="KW-0853">WD repeat</keyword>